<protein>
    <submittedName>
        <fullName evidence="4">Gliding motility-associated ABC transporter substrate-binding protein GldG</fullName>
    </submittedName>
</protein>
<feature type="transmembrane region" description="Helical" evidence="1">
    <location>
        <begin position="16"/>
        <end position="38"/>
    </location>
</feature>
<dbReference type="Proteomes" id="UP000248079">
    <property type="component" value="Unassembled WGS sequence"/>
</dbReference>
<accession>A0A2V3ZYS8</accession>
<keyword evidence="1" id="KW-0472">Membrane</keyword>
<keyword evidence="1" id="KW-0812">Transmembrane</keyword>
<reference evidence="4 5" key="1">
    <citation type="submission" date="2018-05" db="EMBL/GenBank/DDBJ databases">
        <title>Marinifilum breve JC075T sp. nov., a marine bacterium isolated from Yongle Blue Hole in the South China Sea.</title>
        <authorList>
            <person name="Fu T."/>
        </authorList>
    </citation>
    <scope>NUCLEOTIDE SEQUENCE [LARGE SCALE GENOMIC DNA]</scope>
    <source>
        <strain evidence="4 5">JC075</strain>
    </source>
</reference>
<keyword evidence="5" id="KW-1185">Reference proteome</keyword>
<feature type="domain" description="DUF7088" evidence="3">
    <location>
        <begin position="45"/>
        <end position="154"/>
    </location>
</feature>
<dbReference type="InterPro" id="IPR019863">
    <property type="entry name" value="Motility-assoc_ABC-rel_GldG"/>
</dbReference>
<name>A0A2V3ZYS8_9BACT</name>
<dbReference type="EMBL" id="QFLI01000003">
    <property type="protein sequence ID" value="PXY01433.1"/>
    <property type="molecule type" value="Genomic_DNA"/>
</dbReference>
<dbReference type="OrthoDB" id="9777219at2"/>
<dbReference type="Pfam" id="PF09822">
    <property type="entry name" value="ABC_transp_aux"/>
    <property type="match status" value="1"/>
</dbReference>
<dbReference type="RefSeq" id="WP_110360245.1">
    <property type="nucleotide sequence ID" value="NZ_QFLI01000003.1"/>
</dbReference>
<evidence type="ECO:0000256" key="1">
    <source>
        <dbReference type="SAM" id="Phobius"/>
    </source>
</evidence>
<feature type="transmembrane region" description="Helical" evidence="1">
    <location>
        <begin position="538"/>
        <end position="561"/>
    </location>
</feature>
<dbReference type="InterPro" id="IPR019196">
    <property type="entry name" value="ABC_transp_unknown"/>
</dbReference>
<keyword evidence="1" id="KW-1133">Transmembrane helix</keyword>
<dbReference type="InterPro" id="IPR055396">
    <property type="entry name" value="DUF7088"/>
</dbReference>
<dbReference type="Pfam" id="PF23357">
    <property type="entry name" value="DUF7088"/>
    <property type="match status" value="1"/>
</dbReference>
<comment type="caution">
    <text evidence="4">The sequence shown here is derived from an EMBL/GenBank/DDBJ whole genome shotgun (WGS) entry which is preliminary data.</text>
</comment>
<organism evidence="4 5">
    <name type="scientific">Marinifilum breve</name>
    <dbReference type="NCBI Taxonomy" id="2184082"/>
    <lineage>
        <taxon>Bacteria</taxon>
        <taxon>Pseudomonadati</taxon>
        <taxon>Bacteroidota</taxon>
        <taxon>Bacteroidia</taxon>
        <taxon>Marinilabiliales</taxon>
        <taxon>Marinifilaceae</taxon>
    </lineage>
</organism>
<dbReference type="AlphaFoldDB" id="A0A2V3ZYS8"/>
<evidence type="ECO:0000313" key="4">
    <source>
        <dbReference type="EMBL" id="PXY01433.1"/>
    </source>
</evidence>
<evidence type="ECO:0000259" key="3">
    <source>
        <dbReference type="Pfam" id="PF23357"/>
    </source>
</evidence>
<sequence length="570" mass="65514">MVKEKAMIKNKRKQDILNLLISLIGLGVLVLVLQVYFFRIDFTAEKRYTLSDNTKQLVGSLDKDLYFEIYLAGDLPHGFKKLQKASIEMLDELEAYANVNINYALINTSDIPNPKQRNEMYEQLAARGLKPTSLQERTTDGSLKQKIIVPGIIVHDTEKETSVHLLKNVTGLSAEENLNHSIETIEFELTKAIRMLQSKQPKNIAFLIGQGELNEFEVADFTASLLQKYEVDRIIAQKLNHSKKKYSALVIAQPRNEFSREAKYEIDQYLMNGGRILWLVDEVSASMDSLQVKESTVAFYKPLNIEDQLFTYGVRINPDLVMDIQGQLIPVQTALPGEKPKFTPAPWYYSPLLNVPDHHPITRKLNVVKAEFANSIDWVSENANVKQTTLLTSSDYTRLEKVPSVVSLEIVNQKPRPEDFAVGRKKIAVLLEGNFQSAFKNRAWKGIDRKSFKSESAPSKMIVISDGDIIKNRVRGVGKNRQIEALGYDRYSRKTYGNRNFLLNCIDYLCDNEGWMELRAREVKLRMLDKTKIRSERLFWQVVNVILPLFLLLFFGVLRYFMRKRKFARS</sequence>
<gene>
    <name evidence="4" type="primary">gldG</name>
    <name evidence="4" type="ORF">DF185_08080</name>
</gene>
<proteinExistence type="predicted"/>
<evidence type="ECO:0000313" key="5">
    <source>
        <dbReference type="Proteomes" id="UP000248079"/>
    </source>
</evidence>
<evidence type="ECO:0000259" key="2">
    <source>
        <dbReference type="Pfam" id="PF09822"/>
    </source>
</evidence>
<feature type="domain" description="ABC-type uncharacterised transport system" evidence="2">
    <location>
        <begin position="202"/>
        <end position="505"/>
    </location>
</feature>
<dbReference type="NCBIfam" id="TIGR03521">
    <property type="entry name" value="GldG"/>
    <property type="match status" value="1"/>
</dbReference>